<protein>
    <submittedName>
        <fullName evidence="1">Uncharacterized protein</fullName>
    </submittedName>
</protein>
<name>A0ACD5UN78_AVESA</name>
<dbReference type="EnsemblPlants" id="AVESA.00010b.r2.2CG0285450.1">
    <property type="protein sequence ID" value="AVESA.00010b.r2.2CG0285450.1.CDS.1"/>
    <property type="gene ID" value="AVESA.00010b.r2.2CG0285450"/>
</dbReference>
<organism evidence="1 2">
    <name type="scientific">Avena sativa</name>
    <name type="common">Oat</name>
    <dbReference type="NCBI Taxonomy" id="4498"/>
    <lineage>
        <taxon>Eukaryota</taxon>
        <taxon>Viridiplantae</taxon>
        <taxon>Streptophyta</taxon>
        <taxon>Embryophyta</taxon>
        <taxon>Tracheophyta</taxon>
        <taxon>Spermatophyta</taxon>
        <taxon>Magnoliopsida</taxon>
        <taxon>Liliopsida</taxon>
        <taxon>Poales</taxon>
        <taxon>Poaceae</taxon>
        <taxon>BOP clade</taxon>
        <taxon>Pooideae</taxon>
        <taxon>Poodae</taxon>
        <taxon>Poeae</taxon>
        <taxon>Poeae Chloroplast Group 1 (Aveneae type)</taxon>
        <taxon>Aveninae</taxon>
        <taxon>Avena</taxon>
    </lineage>
</organism>
<sequence length="150" mass="17703">MKPLDQQDHAMEASLVERYEQTMTKLTDSYMQRAKKQWIKDGDRNTSFFHRAIVKRRRRNTIVSVKDENNVLQLMLDKISNTFVNYFRSIFTSTRTNNGRPFIHTQLPQDARDYTYSIPDDKEILETLKDMKRNASPGPDGFNVEFYIAT</sequence>
<evidence type="ECO:0000313" key="1">
    <source>
        <dbReference type="EnsemblPlants" id="AVESA.00010b.r2.2CG0285450.1.CDS.1"/>
    </source>
</evidence>
<evidence type="ECO:0000313" key="2">
    <source>
        <dbReference type="Proteomes" id="UP001732700"/>
    </source>
</evidence>
<keyword evidence="2" id="KW-1185">Reference proteome</keyword>
<dbReference type="Proteomes" id="UP001732700">
    <property type="component" value="Chromosome 2C"/>
</dbReference>
<reference evidence="1" key="2">
    <citation type="submission" date="2025-09" db="UniProtKB">
        <authorList>
            <consortium name="EnsemblPlants"/>
        </authorList>
    </citation>
    <scope>IDENTIFICATION</scope>
</reference>
<reference evidence="1" key="1">
    <citation type="submission" date="2021-05" db="EMBL/GenBank/DDBJ databases">
        <authorList>
            <person name="Scholz U."/>
            <person name="Mascher M."/>
            <person name="Fiebig A."/>
        </authorList>
    </citation>
    <scope>NUCLEOTIDE SEQUENCE [LARGE SCALE GENOMIC DNA]</scope>
</reference>
<proteinExistence type="predicted"/>
<accession>A0ACD5UN78</accession>